<dbReference type="RefSeq" id="WP_006949382.1">
    <property type="nucleotide sequence ID" value="NZ_BAJI01000029.1"/>
</dbReference>
<dbReference type="AlphaFoldDB" id="E0NT35"/>
<dbReference type="Proteomes" id="UP000004394">
    <property type="component" value="Unassembled WGS sequence"/>
</dbReference>
<feature type="transmembrane region" description="Helical" evidence="1">
    <location>
        <begin position="7"/>
        <end position="26"/>
    </location>
</feature>
<sequence>MKSKNKQFMWMVLLIATLMTIPFLWITDFNTTGEPREAIVAVSMLNEGSWILPVNNGGDISPYLSISRCITLHGYLYSQYETSAKPTPSQFSPIYS</sequence>
<gene>
    <name evidence="2" type="ORF">HMPREF0658_1336</name>
</gene>
<dbReference type="STRING" id="862515.HMPREF0658_1336"/>
<proteinExistence type="predicted"/>
<keyword evidence="1" id="KW-0812">Transmembrane</keyword>
<dbReference type="HOGENOM" id="CLU_2357374_0_0_10"/>
<keyword evidence="1" id="KW-1133">Transmembrane helix</keyword>
<keyword evidence="1" id="KW-0472">Membrane</keyword>
<name>E0NT35_9BACT</name>
<dbReference type="eggNOG" id="COG1807">
    <property type="taxonomic scope" value="Bacteria"/>
</dbReference>
<evidence type="ECO:0000256" key="1">
    <source>
        <dbReference type="SAM" id="Phobius"/>
    </source>
</evidence>
<dbReference type="BioCyc" id="PMAR862515-HMP:GMOO-1359-MONOMER"/>
<comment type="caution">
    <text evidence="2">The sequence shown here is derived from an EMBL/GenBank/DDBJ whole genome shotgun (WGS) entry which is preliminary data.</text>
</comment>
<dbReference type="OrthoDB" id="8353433at2"/>
<reference evidence="2" key="1">
    <citation type="submission" date="2010-07" db="EMBL/GenBank/DDBJ databases">
        <authorList>
            <person name="Muzny D."/>
            <person name="Qin X."/>
            <person name="Deng J."/>
            <person name="Jiang H."/>
            <person name="Liu Y."/>
            <person name="Qu J."/>
            <person name="Song X.-Z."/>
            <person name="Zhang L."/>
            <person name="Thornton R."/>
            <person name="Coyle M."/>
            <person name="Francisco L."/>
            <person name="Jackson L."/>
            <person name="Javaid M."/>
            <person name="Korchina V."/>
            <person name="Kovar C."/>
            <person name="Mata R."/>
            <person name="Mathew T."/>
            <person name="Ngo R."/>
            <person name="Nguyen L."/>
            <person name="Nguyen N."/>
            <person name="Okwuonu G."/>
            <person name="Ongeri F."/>
            <person name="Pham C."/>
            <person name="Simmons D."/>
            <person name="Wilczek-Boney K."/>
            <person name="Hale W."/>
            <person name="Jakkamsetti A."/>
            <person name="Pham P."/>
            <person name="Ruth R."/>
            <person name="San Lucas F."/>
            <person name="Warren J."/>
            <person name="Zhang J."/>
            <person name="Zhao Z."/>
            <person name="Zhou C."/>
            <person name="Zhu D."/>
            <person name="Lee S."/>
            <person name="Bess C."/>
            <person name="Blankenburg K."/>
            <person name="Forbes L."/>
            <person name="Fu Q."/>
            <person name="Gubbala S."/>
            <person name="Hirani K."/>
            <person name="Jayaseelan J.C."/>
            <person name="Lara F."/>
            <person name="Munidasa M."/>
            <person name="Palculict T."/>
            <person name="Patil S."/>
            <person name="Pu L.-L."/>
            <person name="Saada N."/>
            <person name="Tang L."/>
            <person name="Weissenberger G."/>
            <person name="Zhu Y."/>
            <person name="Hemphill L."/>
            <person name="Shang Y."/>
            <person name="Youmans B."/>
            <person name="Ayvaz T."/>
            <person name="Ross M."/>
            <person name="Santibanez J."/>
            <person name="Aqrawi P."/>
            <person name="Gross S."/>
            <person name="Joshi V."/>
            <person name="Fowler G."/>
            <person name="Nazareth L."/>
            <person name="Reid J."/>
            <person name="Worley K."/>
            <person name="Petrosino J."/>
            <person name="Highlander S."/>
            <person name="Gibbs R."/>
        </authorList>
    </citation>
    <scope>NUCLEOTIDE SEQUENCE [LARGE SCALE GENOMIC DNA]</scope>
    <source>
        <strain evidence="2">DSM 16973</strain>
    </source>
</reference>
<protein>
    <submittedName>
        <fullName evidence="2">Uncharacterized protein</fullName>
    </submittedName>
</protein>
<keyword evidence="3" id="KW-1185">Reference proteome</keyword>
<accession>E0NT35</accession>
<evidence type="ECO:0000313" key="3">
    <source>
        <dbReference type="Proteomes" id="UP000004394"/>
    </source>
</evidence>
<evidence type="ECO:0000313" key="2">
    <source>
        <dbReference type="EMBL" id="EFM01696.1"/>
    </source>
</evidence>
<organism evidence="2 3">
    <name type="scientific">Hoylesella marshii DSM 16973 = JCM 13450</name>
    <dbReference type="NCBI Taxonomy" id="862515"/>
    <lineage>
        <taxon>Bacteria</taxon>
        <taxon>Pseudomonadati</taxon>
        <taxon>Bacteroidota</taxon>
        <taxon>Bacteroidia</taxon>
        <taxon>Bacteroidales</taxon>
        <taxon>Prevotellaceae</taxon>
        <taxon>Hoylesella</taxon>
    </lineage>
</organism>
<dbReference type="EMBL" id="AEEI01000044">
    <property type="protein sequence ID" value="EFM01696.1"/>
    <property type="molecule type" value="Genomic_DNA"/>
</dbReference>